<dbReference type="SUPFAM" id="SSF51735">
    <property type="entry name" value="NAD(P)-binding Rossmann-fold domains"/>
    <property type="match status" value="1"/>
</dbReference>
<accession>A0A7W1T4J7</accession>
<dbReference type="InterPro" id="IPR000304">
    <property type="entry name" value="Pyrroline-COOH_reductase"/>
</dbReference>
<evidence type="ECO:0000256" key="2">
    <source>
        <dbReference type="PIRSR" id="PIRSR000193-1"/>
    </source>
</evidence>
<comment type="caution">
    <text evidence="5">The sequence shown here is derived from an EMBL/GenBank/DDBJ whole genome shotgun (WGS) entry which is preliminary data.</text>
</comment>
<dbReference type="Gene3D" id="3.40.50.720">
    <property type="entry name" value="NAD(P)-binding Rossmann-like Domain"/>
    <property type="match status" value="1"/>
</dbReference>
<evidence type="ECO:0000313" key="6">
    <source>
        <dbReference type="Proteomes" id="UP000548787"/>
    </source>
</evidence>
<dbReference type="Pfam" id="PF03807">
    <property type="entry name" value="F420_oxidored"/>
    <property type="match status" value="1"/>
</dbReference>
<dbReference type="NCBIfam" id="NF005384">
    <property type="entry name" value="PRK06928.1"/>
    <property type="match status" value="1"/>
</dbReference>
<keyword evidence="2" id="KW-0521">NADP</keyword>
<reference evidence="5 6" key="2">
    <citation type="submission" date="2020-08" db="EMBL/GenBank/DDBJ databases">
        <title>Listeria ohnekaius sp. nov. and Listeria portnoyii sp. nov. isolated from non-agricultural and natural environments.</title>
        <authorList>
            <person name="Weller D."/>
            <person name="Belias A.M."/>
            <person name="Liao J."/>
            <person name="Guo S."/>
            <person name="Orsi R.H."/>
            <person name="Wiedmann M."/>
        </authorList>
    </citation>
    <scope>NUCLEOTIDE SEQUENCE [LARGE SCALE GENOMIC DNA]</scope>
    <source>
        <strain evidence="5 6">FSL W9-0585</strain>
    </source>
</reference>
<feature type="domain" description="Pyrroline-5-carboxylate reductase catalytic N-terminal" evidence="3">
    <location>
        <begin position="5"/>
        <end position="102"/>
    </location>
</feature>
<dbReference type="Pfam" id="PF14748">
    <property type="entry name" value="P5CR_dimer"/>
    <property type="match status" value="1"/>
</dbReference>
<dbReference type="AlphaFoldDB" id="A0A7W1T4J7"/>
<evidence type="ECO:0000259" key="4">
    <source>
        <dbReference type="Pfam" id="PF14748"/>
    </source>
</evidence>
<keyword evidence="6" id="KW-1185">Reference proteome</keyword>
<dbReference type="GO" id="GO:0055129">
    <property type="term" value="P:L-proline biosynthetic process"/>
    <property type="evidence" value="ECO:0007669"/>
    <property type="project" value="TreeGrafter"/>
</dbReference>
<dbReference type="GO" id="GO:0004735">
    <property type="term" value="F:pyrroline-5-carboxylate reductase activity"/>
    <property type="evidence" value="ECO:0007669"/>
    <property type="project" value="UniProtKB-EC"/>
</dbReference>
<dbReference type="PANTHER" id="PTHR11645:SF53">
    <property type="entry name" value="PYRROLINE-5-CARBOXYLATE REDUCTASE 3"/>
    <property type="match status" value="1"/>
</dbReference>
<dbReference type="InterPro" id="IPR036291">
    <property type="entry name" value="NAD(P)-bd_dom_sf"/>
</dbReference>
<name>A0A7W1T4J7_9LIST</name>
<feature type="domain" description="Pyrroline-5-carboxylate reductase dimerisation" evidence="4">
    <location>
        <begin position="164"/>
        <end position="264"/>
    </location>
</feature>
<dbReference type="SUPFAM" id="SSF48179">
    <property type="entry name" value="6-phosphogluconate dehydrogenase C-terminal domain-like"/>
    <property type="match status" value="1"/>
</dbReference>
<dbReference type="InterPro" id="IPR008927">
    <property type="entry name" value="6-PGluconate_DH-like_C_sf"/>
</dbReference>
<organism evidence="5 6">
    <name type="scientific">Listeria rustica</name>
    <dbReference type="NCBI Taxonomy" id="2713503"/>
    <lineage>
        <taxon>Bacteria</taxon>
        <taxon>Bacillati</taxon>
        <taxon>Bacillota</taxon>
        <taxon>Bacilli</taxon>
        <taxon>Bacillales</taxon>
        <taxon>Listeriaceae</taxon>
        <taxon>Listeria</taxon>
    </lineage>
</organism>
<evidence type="ECO:0000259" key="3">
    <source>
        <dbReference type="Pfam" id="PF03807"/>
    </source>
</evidence>
<feature type="binding site" evidence="2">
    <location>
        <position position="37"/>
    </location>
    <ligand>
        <name>NADP(+)</name>
        <dbReference type="ChEBI" id="CHEBI:58349"/>
    </ligand>
</feature>
<proteinExistence type="inferred from homology"/>
<dbReference type="Proteomes" id="UP000548787">
    <property type="component" value="Unassembled WGS sequence"/>
</dbReference>
<dbReference type="EC" id="1.5.1.2" evidence="5"/>
<dbReference type="Gene3D" id="1.10.3730.10">
    <property type="entry name" value="ProC C-terminal domain-like"/>
    <property type="match status" value="1"/>
</dbReference>
<keyword evidence="5" id="KW-0560">Oxidoreductase</keyword>
<evidence type="ECO:0000256" key="1">
    <source>
        <dbReference type="ARBA" id="ARBA00005525"/>
    </source>
</evidence>
<feature type="binding site" evidence="2">
    <location>
        <begin position="9"/>
        <end position="14"/>
    </location>
    <ligand>
        <name>NADP(+)</name>
        <dbReference type="ChEBI" id="CHEBI:58349"/>
    </ligand>
</feature>
<dbReference type="PIRSF" id="PIRSF000193">
    <property type="entry name" value="Pyrrol-5-carb_rd"/>
    <property type="match status" value="1"/>
</dbReference>
<dbReference type="EMBL" id="JABJVM010000002">
    <property type="protein sequence ID" value="MBA3925329.1"/>
    <property type="molecule type" value="Genomic_DNA"/>
</dbReference>
<dbReference type="InterPro" id="IPR028939">
    <property type="entry name" value="P5C_Rdtase_cat_N"/>
</dbReference>
<comment type="similarity">
    <text evidence="1">Belongs to the pyrroline-5-carboxylate reductase family.</text>
</comment>
<sequence length="280" mass="30559">MISVKVGFIGYGSMADLLTRQFLAHADIAPKDLIIYTRSENAKLQEIHELFPEITISKTSLEVFEQAEHTFVCVLPLGVLPVLLENKEALSSDKHVISIAAGVSVEDLKQVTTNAQYSKVIPSLTTSVGIGTSLVNHDMAVSATNQAWLNHALGTFSTVQEVAEENIDLASDLTSSSPGFIAAIFEQFVQAAVRKSSLTEPEVFQMISNSLAGTSKLLAEQGYTFDSLIKRVATKGGITAEGVELSQDKLPAFFDELLQRTEAKYDDHHAEIKEQLKELF</sequence>
<reference evidence="5 6" key="1">
    <citation type="submission" date="2020-05" db="EMBL/GenBank/DDBJ databases">
        <authorList>
            <person name="Carlin C.R."/>
        </authorList>
    </citation>
    <scope>NUCLEOTIDE SEQUENCE [LARGE SCALE GENOMIC DNA]</scope>
    <source>
        <strain evidence="5 6">FSL W9-0585</strain>
    </source>
</reference>
<dbReference type="RefSeq" id="WP_181675561.1">
    <property type="nucleotide sequence ID" value="NZ_JABJVM010000002.1"/>
</dbReference>
<dbReference type="InterPro" id="IPR029036">
    <property type="entry name" value="P5CR_dimer"/>
</dbReference>
<dbReference type="PANTHER" id="PTHR11645">
    <property type="entry name" value="PYRROLINE-5-CARBOXYLATE REDUCTASE"/>
    <property type="match status" value="1"/>
</dbReference>
<evidence type="ECO:0000313" key="5">
    <source>
        <dbReference type="EMBL" id="MBA3925329.1"/>
    </source>
</evidence>
<gene>
    <name evidence="5" type="ORF">HPK16_03150</name>
</gene>
<protein>
    <submittedName>
        <fullName evidence="5">Pyrroline-5-carboxylate reductase</fullName>
        <ecNumber evidence="5">1.5.1.2</ecNumber>
    </submittedName>
</protein>